<dbReference type="PANTHER" id="PTHR42878">
    <property type="entry name" value="TWO-COMPONENT HISTIDINE KINASE"/>
    <property type="match status" value="1"/>
</dbReference>
<keyword evidence="8" id="KW-0547">Nucleotide-binding</keyword>
<dbReference type="SUPFAM" id="SSF103190">
    <property type="entry name" value="Sensory domain-like"/>
    <property type="match status" value="2"/>
</dbReference>
<evidence type="ECO:0000256" key="8">
    <source>
        <dbReference type="ARBA" id="ARBA00022741"/>
    </source>
</evidence>
<dbReference type="SMART" id="SM00086">
    <property type="entry name" value="PAC"/>
    <property type="match status" value="1"/>
</dbReference>
<feature type="domain" description="PAC" evidence="17">
    <location>
        <begin position="569"/>
        <end position="620"/>
    </location>
</feature>
<dbReference type="Gene3D" id="3.30.450.20">
    <property type="entry name" value="PAS domain"/>
    <property type="match status" value="4"/>
</dbReference>
<keyword evidence="5" id="KW-0597">Phosphoprotein</keyword>
<name>A0ABY3CE60_9GAMM</name>
<feature type="domain" description="Histidine kinase" evidence="15">
    <location>
        <begin position="645"/>
        <end position="859"/>
    </location>
</feature>
<evidence type="ECO:0000256" key="12">
    <source>
        <dbReference type="ARBA" id="ARBA00023012"/>
    </source>
</evidence>
<organism evidence="18 19">
    <name type="scientific">Candidatus Methylobacter oryzae</name>
    <dbReference type="NCBI Taxonomy" id="2497749"/>
    <lineage>
        <taxon>Bacteria</taxon>
        <taxon>Pseudomonadati</taxon>
        <taxon>Pseudomonadota</taxon>
        <taxon>Gammaproteobacteria</taxon>
        <taxon>Methylococcales</taxon>
        <taxon>Methylococcaceae</taxon>
        <taxon>Methylobacter</taxon>
    </lineage>
</organism>
<comment type="subcellular location">
    <subcellularLocation>
        <location evidence="2">Cell membrane</location>
        <topology evidence="2">Multi-pass membrane protein</topology>
    </subcellularLocation>
</comment>
<dbReference type="Pfam" id="PF21623">
    <property type="entry name" value="HK_sensor_dom_bact"/>
    <property type="match status" value="1"/>
</dbReference>
<evidence type="ECO:0000256" key="10">
    <source>
        <dbReference type="ARBA" id="ARBA00022840"/>
    </source>
</evidence>
<dbReference type="SMART" id="SM00388">
    <property type="entry name" value="HisKA"/>
    <property type="match status" value="1"/>
</dbReference>
<evidence type="ECO:0000259" key="15">
    <source>
        <dbReference type="PROSITE" id="PS50109"/>
    </source>
</evidence>
<dbReference type="InterPro" id="IPR035965">
    <property type="entry name" value="PAS-like_dom_sf"/>
</dbReference>
<dbReference type="NCBIfam" id="TIGR00229">
    <property type="entry name" value="sensory_box"/>
    <property type="match status" value="1"/>
</dbReference>
<keyword evidence="9" id="KW-0418">Kinase</keyword>
<dbReference type="InterPro" id="IPR000700">
    <property type="entry name" value="PAS-assoc_C"/>
</dbReference>
<dbReference type="InterPro" id="IPR029151">
    <property type="entry name" value="Sensor-like_sf"/>
</dbReference>
<dbReference type="Pfam" id="PF02518">
    <property type="entry name" value="HATPase_c"/>
    <property type="match status" value="1"/>
</dbReference>
<dbReference type="SUPFAM" id="SSF55785">
    <property type="entry name" value="PYP-like sensor domain (PAS domain)"/>
    <property type="match status" value="2"/>
</dbReference>
<keyword evidence="6" id="KW-0808">Transferase</keyword>
<dbReference type="Pfam" id="PF13426">
    <property type="entry name" value="PAS_9"/>
    <property type="match status" value="2"/>
</dbReference>
<dbReference type="InterPro" id="IPR048760">
    <property type="entry name" value="VP0354-like_sensor_dom"/>
</dbReference>
<dbReference type="InterPro" id="IPR000014">
    <property type="entry name" value="PAS"/>
</dbReference>
<evidence type="ECO:0000256" key="11">
    <source>
        <dbReference type="ARBA" id="ARBA00022989"/>
    </source>
</evidence>
<evidence type="ECO:0000259" key="16">
    <source>
        <dbReference type="PROSITE" id="PS50112"/>
    </source>
</evidence>
<evidence type="ECO:0000256" key="2">
    <source>
        <dbReference type="ARBA" id="ARBA00004651"/>
    </source>
</evidence>
<dbReference type="PROSITE" id="PS50112">
    <property type="entry name" value="PAS"/>
    <property type="match status" value="1"/>
</dbReference>
<dbReference type="InterPro" id="IPR050351">
    <property type="entry name" value="BphY/WalK/GraS-like"/>
</dbReference>
<feature type="transmembrane region" description="Helical" evidence="14">
    <location>
        <begin position="333"/>
        <end position="351"/>
    </location>
</feature>
<proteinExistence type="predicted"/>
<dbReference type="PRINTS" id="PR00344">
    <property type="entry name" value="BCTRLSENSOR"/>
</dbReference>
<evidence type="ECO:0000256" key="4">
    <source>
        <dbReference type="ARBA" id="ARBA00022475"/>
    </source>
</evidence>
<evidence type="ECO:0000313" key="19">
    <source>
        <dbReference type="Proteomes" id="UP000733744"/>
    </source>
</evidence>
<dbReference type="CDD" id="cd00082">
    <property type="entry name" value="HisKA"/>
    <property type="match status" value="1"/>
</dbReference>
<evidence type="ECO:0000256" key="7">
    <source>
        <dbReference type="ARBA" id="ARBA00022692"/>
    </source>
</evidence>
<dbReference type="PROSITE" id="PS50113">
    <property type="entry name" value="PAC"/>
    <property type="match status" value="2"/>
</dbReference>
<evidence type="ECO:0000256" key="1">
    <source>
        <dbReference type="ARBA" id="ARBA00000085"/>
    </source>
</evidence>
<reference evidence="18 19" key="1">
    <citation type="journal article" date="2019" name="Antonie Van Leeuwenhoek">
        <title>Description of 'Ca. Methylobacter oryzae' KRF1, a novel species from the environmentally important Methylobacter clade 2.</title>
        <authorList>
            <person name="Khatri K."/>
            <person name="Mohite J.A."/>
            <person name="Pandit P.S."/>
            <person name="Bahulikar R."/>
            <person name="Rahalkar M.C."/>
        </authorList>
    </citation>
    <scope>NUCLEOTIDE SEQUENCE [LARGE SCALE GENOMIC DNA]</scope>
    <source>
        <strain evidence="18 19">KRF1</strain>
    </source>
</reference>
<evidence type="ECO:0000256" key="3">
    <source>
        <dbReference type="ARBA" id="ARBA00012438"/>
    </source>
</evidence>
<feature type="transmembrane region" description="Helical" evidence="14">
    <location>
        <begin position="20"/>
        <end position="40"/>
    </location>
</feature>
<evidence type="ECO:0000256" key="13">
    <source>
        <dbReference type="ARBA" id="ARBA00023136"/>
    </source>
</evidence>
<dbReference type="SMART" id="SM00091">
    <property type="entry name" value="PAS"/>
    <property type="match status" value="2"/>
</dbReference>
<dbReference type="Proteomes" id="UP000733744">
    <property type="component" value="Unassembled WGS sequence"/>
</dbReference>
<dbReference type="InterPro" id="IPR003661">
    <property type="entry name" value="HisK_dim/P_dom"/>
</dbReference>
<keyword evidence="10" id="KW-0067">ATP-binding</keyword>
<evidence type="ECO:0000259" key="17">
    <source>
        <dbReference type="PROSITE" id="PS50113"/>
    </source>
</evidence>
<feature type="domain" description="PAC" evidence="17">
    <location>
        <begin position="444"/>
        <end position="494"/>
    </location>
</feature>
<accession>A0ABY3CE60</accession>
<keyword evidence="7 14" id="KW-0812">Transmembrane</keyword>
<sequence length="861" mass="98938">MNGKFFSSNIDQQSWPIIRQFVLLWMLLTLALVIAFESIYKAQERSMLDFVHNEELQAIKVASQFVTEELRIVHDDMFYLRDQPVLRDWLERESSPNQDRLSSDLLTFVKYRELYDSILFVDTNGKEKVRISRNRGQPVIVPGSELQDKSSLYFVEQALALNKDNIYISSFDLTIEHNKIEQPIKPVIRFGTPVFDQRGQKRGIILLNYRGQRVIDRFRTISQQAIGSLWLLNDKGYWLVGDRPEDEWGFIYPGRKDRSFANDYSEAWSAMMANPEQTQFDVNGDLFTYGEILPKTLFGDIPERIVSGDRRWLLVARVPFGTFMVKNVMGVRILAFIALFLLLGVVSWFTAHYRIRRRQIEEQVRISETRFRGLVESAPDGIVIVNKEGCIILVNVQAERWFGYSRDELLNQPIELLIPERFHVNHRQYRQAYTKDPVVRPMGVGLELFARRKDGSEIPVEINLSPLKIGQELFIISIIRDITGRKQSEQARREAQAKYQELVNNLRVGVYRHAATSDGCFLEVNPAIVEMFEAESAEQLQKYPVNKLCREPGCWREFIHKARQKGYIDNEEIPLVTLKGREFSASVTAAIKKDSAGNTCFDGIIENITERKAVEQRIQQLNKALRERATVLESVNHELEAFSYSVSHDLRAPLRAVDGFSRILLDEYADRLDETGRDRLRRVRAAAQRMATLIDDMLKLSRITRSELKREDVDLSALANEVIDELRRLEPNRVVQCTVQPGISAWGDARLLRIVLDNLLGNAWKFTSQQPDAHIEFGVQARSDQTVYFVRDNGAGFDMAYAEKLFGAFQRLHDASEFPGTGIGLATAQRVIHKHGGHICAESEVGKGATFYFTLEAREDL</sequence>
<dbReference type="EMBL" id="RYFG02000022">
    <property type="protein sequence ID" value="TRX01160.1"/>
    <property type="molecule type" value="Genomic_DNA"/>
</dbReference>
<dbReference type="InterPro" id="IPR001610">
    <property type="entry name" value="PAC"/>
</dbReference>
<dbReference type="InterPro" id="IPR005467">
    <property type="entry name" value="His_kinase_dom"/>
</dbReference>
<keyword evidence="13 14" id="KW-0472">Membrane</keyword>
<evidence type="ECO:0000256" key="6">
    <source>
        <dbReference type="ARBA" id="ARBA00022679"/>
    </source>
</evidence>
<dbReference type="InterPro" id="IPR036097">
    <property type="entry name" value="HisK_dim/P_sf"/>
</dbReference>
<dbReference type="CDD" id="cd00130">
    <property type="entry name" value="PAS"/>
    <property type="match status" value="1"/>
</dbReference>
<comment type="catalytic activity">
    <reaction evidence="1">
        <text>ATP + protein L-histidine = ADP + protein N-phospho-L-histidine.</text>
        <dbReference type="EC" id="2.7.13.3"/>
    </reaction>
</comment>
<dbReference type="PANTHER" id="PTHR42878:SF15">
    <property type="entry name" value="BACTERIOPHYTOCHROME"/>
    <property type="match status" value="1"/>
</dbReference>
<dbReference type="PROSITE" id="PS50109">
    <property type="entry name" value="HIS_KIN"/>
    <property type="match status" value="1"/>
</dbReference>
<dbReference type="InterPro" id="IPR003594">
    <property type="entry name" value="HATPase_dom"/>
</dbReference>
<dbReference type="EC" id="2.7.13.3" evidence="3"/>
<gene>
    <name evidence="18" type="ORF">EKO24_004330</name>
</gene>
<dbReference type="SUPFAM" id="SSF55874">
    <property type="entry name" value="ATPase domain of HSP90 chaperone/DNA topoisomerase II/histidine kinase"/>
    <property type="match status" value="1"/>
</dbReference>
<evidence type="ECO:0000256" key="5">
    <source>
        <dbReference type="ARBA" id="ARBA00022553"/>
    </source>
</evidence>
<keyword evidence="19" id="KW-1185">Reference proteome</keyword>
<comment type="caution">
    <text evidence="18">The sequence shown here is derived from an EMBL/GenBank/DDBJ whole genome shotgun (WGS) entry which is preliminary data.</text>
</comment>
<keyword evidence="11 14" id="KW-1133">Transmembrane helix</keyword>
<evidence type="ECO:0000313" key="18">
    <source>
        <dbReference type="EMBL" id="TRX01160.1"/>
    </source>
</evidence>
<dbReference type="SUPFAM" id="SSF47384">
    <property type="entry name" value="Homodimeric domain of signal transducing histidine kinase"/>
    <property type="match status" value="1"/>
</dbReference>
<feature type="domain" description="PAS" evidence="16">
    <location>
        <begin position="367"/>
        <end position="436"/>
    </location>
</feature>
<dbReference type="SMART" id="SM00387">
    <property type="entry name" value="HATPase_c"/>
    <property type="match status" value="1"/>
</dbReference>
<dbReference type="Gene3D" id="1.10.287.130">
    <property type="match status" value="1"/>
</dbReference>
<dbReference type="Pfam" id="PF00512">
    <property type="entry name" value="HisKA"/>
    <property type="match status" value="1"/>
</dbReference>
<protein>
    <recommendedName>
        <fullName evidence="3">histidine kinase</fullName>
        <ecNumber evidence="3">2.7.13.3</ecNumber>
    </recommendedName>
</protein>
<evidence type="ECO:0000256" key="9">
    <source>
        <dbReference type="ARBA" id="ARBA00022777"/>
    </source>
</evidence>
<keyword evidence="12" id="KW-0902">Two-component regulatory system</keyword>
<keyword evidence="4" id="KW-1003">Cell membrane</keyword>
<evidence type="ECO:0000256" key="14">
    <source>
        <dbReference type="SAM" id="Phobius"/>
    </source>
</evidence>
<dbReference type="InterPro" id="IPR036890">
    <property type="entry name" value="HATPase_C_sf"/>
</dbReference>
<dbReference type="Gene3D" id="3.30.565.10">
    <property type="entry name" value="Histidine kinase-like ATPase, C-terminal domain"/>
    <property type="match status" value="1"/>
</dbReference>
<dbReference type="InterPro" id="IPR004358">
    <property type="entry name" value="Sig_transdc_His_kin-like_C"/>
</dbReference>